<dbReference type="InterPro" id="IPR001810">
    <property type="entry name" value="F-box_dom"/>
</dbReference>
<name>A0AAD8W2X3_LOLMU</name>
<comment type="caution">
    <text evidence="2">The sequence shown here is derived from an EMBL/GenBank/DDBJ whole genome shotgun (WGS) entry which is preliminary data.</text>
</comment>
<dbReference type="InterPro" id="IPR036047">
    <property type="entry name" value="F-box-like_dom_sf"/>
</dbReference>
<feature type="domain" description="F-box" evidence="1">
    <location>
        <begin position="1"/>
        <end position="35"/>
    </location>
</feature>
<dbReference type="InterPro" id="IPR056594">
    <property type="entry name" value="AT5G49610-like_b-prop"/>
</dbReference>
<dbReference type="PROSITE" id="PS50181">
    <property type="entry name" value="FBOX"/>
    <property type="match status" value="1"/>
</dbReference>
<dbReference type="CDD" id="cd09917">
    <property type="entry name" value="F-box_SF"/>
    <property type="match status" value="1"/>
</dbReference>
<dbReference type="Pfam" id="PF23635">
    <property type="entry name" value="Beta-prop_AT5G49610-like"/>
    <property type="match status" value="1"/>
</dbReference>
<dbReference type="AlphaFoldDB" id="A0AAD8W2X3"/>
<dbReference type="Proteomes" id="UP001231189">
    <property type="component" value="Unassembled WGS sequence"/>
</dbReference>
<dbReference type="SUPFAM" id="SSF81383">
    <property type="entry name" value="F-box domain"/>
    <property type="match status" value="1"/>
</dbReference>
<protein>
    <recommendedName>
        <fullName evidence="1">F-box domain-containing protein</fullName>
    </recommendedName>
</protein>
<gene>
    <name evidence="2" type="ORF">QYE76_005203</name>
</gene>
<reference evidence="2" key="1">
    <citation type="submission" date="2023-07" db="EMBL/GenBank/DDBJ databases">
        <title>A chromosome-level genome assembly of Lolium multiflorum.</title>
        <authorList>
            <person name="Chen Y."/>
            <person name="Copetti D."/>
            <person name="Kolliker R."/>
            <person name="Studer B."/>
        </authorList>
    </citation>
    <scope>NUCLEOTIDE SEQUENCE</scope>
    <source>
        <strain evidence="2">02402/16</strain>
        <tissue evidence="2">Leaf</tissue>
    </source>
</reference>
<dbReference type="PANTHER" id="PTHR33207">
    <property type="entry name" value="F-BOX DOMAIN CONTAINING PROTEIN-RELATED"/>
    <property type="match status" value="1"/>
</dbReference>
<dbReference type="Pfam" id="PF12937">
    <property type="entry name" value="F-box-like"/>
    <property type="match status" value="1"/>
</dbReference>
<accession>A0AAD8W2X3</accession>
<dbReference type="Gene3D" id="1.20.1280.50">
    <property type="match status" value="1"/>
</dbReference>
<evidence type="ECO:0000313" key="3">
    <source>
        <dbReference type="Proteomes" id="UP001231189"/>
    </source>
</evidence>
<evidence type="ECO:0000259" key="1">
    <source>
        <dbReference type="PROSITE" id="PS50181"/>
    </source>
</evidence>
<sequence length="367" mass="41600">MALPEDMLLEIFKRLQHTVDVTRCAAVCRRWRSVISACASSLPARPRHLGFFYNYACDQWFVPTKAGVDLSLGRRFVPPISYGTVVEDCRGGRLLLRKVSKTELRLIVCHPLERSFVRLPPLLAILADRLALIALVPTGPGFRVAVVVLDLPKDGWHFHLWVYHCTSDSWESAEFRGAKRVRGRARALVSTAGQSIVVGDIVYKLQRDHQGIVAINTAEMTLYVLPLPADAATNMYQGDRYCIGKTADCRLCFFTLVVPLVLLTWILQGPAGTWEAKQTPVALWQLMKLSVWDWYHRHVGFRGFCEGSGTLFFIMTDRLIALDLNTLNMEMMWDSTDKNPLRQVYPYEMLPWPPVLKDFTKSTVLGS</sequence>
<evidence type="ECO:0000313" key="2">
    <source>
        <dbReference type="EMBL" id="KAK1630888.1"/>
    </source>
</evidence>
<proteinExistence type="predicted"/>
<dbReference type="EMBL" id="JAUUTY010000005">
    <property type="protein sequence ID" value="KAK1630888.1"/>
    <property type="molecule type" value="Genomic_DNA"/>
</dbReference>
<organism evidence="2 3">
    <name type="scientific">Lolium multiflorum</name>
    <name type="common">Italian ryegrass</name>
    <name type="synonym">Lolium perenne subsp. multiflorum</name>
    <dbReference type="NCBI Taxonomy" id="4521"/>
    <lineage>
        <taxon>Eukaryota</taxon>
        <taxon>Viridiplantae</taxon>
        <taxon>Streptophyta</taxon>
        <taxon>Embryophyta</taxon>
        <taxon>Tracheophyta</taxon>
        <taxon>Spermatophyta</taxon>
        <taxon>Magnoliopsida</taxon>
        <taxon>Liliopsida</taxon>
        <taxon>Poales</taxon>
        <taxon>Poaceae</taxon>
        <taxon>BOP clade</taxon>
        <taxon>Pooideae</taxon>
        <taxon>Poodae</taxon>
        <taxon>Poeae</taxon>
        <taxon>Poeae Chloroplast Group 2 (Poeae type)</taxon>
        <taxon>Loliodinae</taxon>
        <taxon>Loliinae</taxon>
        <taxon>Lolium</taxon>
    </lineage>
</organism>
<keyword evidence="3" id="KW-1185">Reference proteome</keyword>
<dbReference type="SMART" id="SM00256">
    <property type="entry name" value="FBOX"/>
    <property type="match status" value="1"/>
</dbReference>